<dbReference type="RefSeq" id="WP_115569277.1">
    <property type="nucleotide sequence ID" value="NZ_NXLV01000004.1"/>
</dbReference>
<evidence type="ECO:0000256" key="6">
    <source>
        <dbReference type="PIRNR" id="PIRNR003101"/>
    </source>
</evidence>
<dbReference type="Gene3D" id="3.30.420.40">
    <property type="match status" value="2"/>
</dbReference>
<feature type="compositionally biased region" description="Basic and acidic residues" evidence="7">
    <location>
        <begin position="425"/>
        <end position="435"/>
    </location>
</feature>
<evidence type="ECO:0000256" key="1">
    <source>
        <dbReference type="ARBA" id="ARBA00022475"/>
    </source>
</evidence>
<dbReference type="InterPro" id="IPR020823">
    <property type="entry name" value="Cell_div_FtsA"/>
</dbReference>
<keyword evidence="2 5" id="KW-0132">Cell division</keyword>
<comment type="similarity">
    <text evidence="5 6">Belongs to the FtsA/MreB family.</text>
</comment>
<dbReference type="NCBIfam" id="TIGR01174">
    <property type="entry name" value="ftsA"/>
    <property type="match status" value="1"/>
</dbReference>
<dbReference type="CDD" id="cd24048">
    <property type="entry name" value="ASKHA_NBD_FtsA"/>
    <property type="match status" value="1"/>
</dbReference>
<dbReference type="Proteomes" id="UP000257045">
    <property type="component" value="Unassembled WGS sequence"/>
</dbReference>
<dbReference type="HAMAP" id="MF_02033">
    <property type="entry name" value="FtsA"/>
    <property type="match status" value="1"/>
</dbReference>
<dbReference type="InterPro" id="IPR003494">
    <property type="entry name" value="SHS2_FtsA"/>
</dbReference>
<dbReference type="EMBL" id="NXLV01000004">
    <property type="protein sequence ID" value="RDU71131.1"/>
    <property type="molecule type" value="Genomic_DNA"/>
</dbReference>
<dbReference type="SMART" id="SM00842">
    <property type="entry name" value="FtsA"/>
    <property type="match status" value="1"/>
</dbReference>
<dbReference type="PANTHER" id="PTHR32432">
    <property type="entry name" value="CELL DIVISION PROTEIN FTSA-RELATED"/>
    <property type="match status" value="1"/>
</dbReference>
<feature type="region of interest" description="Disordered" evidence="7">
    <location>
        <begin position="396"/>
        <end position="437"/>
    </location>
</feature>
<evidence type="ECO:0000313" key="10">
    <source>
        <dbReference type="Proteomes" id="UP000257045"/>
    </source>
</evidence>
<keyword evidence="3 5" id="KW-0472">Membrane</keyword>
<proteinExistence type="inferred from homology"/>
<dbReference type="Pfam" id="PF14450">
    <property type="entry name" value="FtsA"/>
    <property type="match status" value="1"/>
</dbReference>
<sequence>MKQTIMAVDIGSSNITCLIAEVVEGSPKIIGSGISKSQGIRKGAIIHIEQAAQSIKSAIEDAKMMAGVEIKRAIISISGVYAKSRNASGVVTVPSGEIGVNEIRRSIHGALHNAMIPGEREVIHILPYQFIIDDQEYVDDPNGMSGSRLKTNVHIVTLPKTVLDNLRRVTKFIGIEIESIVLSSYATSIAVLNDDEKELGVACIDMGGSTCDVMIYSGSSMCYDEVLPVGSHNITNDIATVFNTPFDSAETLKIEYGDVAYQKRENQDIPPLKIPSIGSDDKKRVITLQELSKVILYRLAETLNFLYMMIERNELRPQIGAGVVFTGGLVKLKGTEEMIESIFQDYPIRIAFPKAIEGLDESLRDPSCSVAVGLIMYGSGGFTNYEIDSEKRLKTKRSRLSQDDMREFSSDSKKREDIASVFEDEIPKQDEEQKPQKKGWFQKFKDQFL</sequence>
<comment type="caution">
    <text evidence="9">The sequence shown here is derived from an EMBL/GenBank/DDBJ whole genome shotgun (WGS) entry which is preliminary data.</text>
</comment>
<evidence type="ECO:0000259" key="8">
    <source>
        <dbReference type="SMART" id="SM00842"/>
    </source>
</evidence>
<reference evidence="9 10" key="1">
    <citation type="submission" date="2018-04" db="EMBL/GenBank/DDBJ databases">
        <title>Novel Campyloabacter and Helicobacter Species and Strains.</title>
        <authorList>
            <person name="Mannion A.J."/>
            <person name="Shen Z."/>
            <person name="Fox J.G."/>
        </authorList>
    </citation>
    <scope>NUCLEOTIDE SEQUENCE [LARGE SCALE GENOMIC DNA]</scope>
    <source>
        <strain evidence="9 10">MIT 04-9366</strain>
    </source>
</reference>
<accession>A0A3D8J2Z3</accession>
<comment type="function">
    <text evidence="5 6">Cell division protein that is involved in the assembly of the Z ring. May serve as a membrane anchor for the Z ring.</text>
</comment>
<name>A0A3D8J2Z3_9HELI</name>
<evidence type="ECO:0000256" key="3">
    <source>
        <dbReference type="ARBA" id="ARBA00023136"/>
    </source>
</evidence>
<comment type="subcellular location">
    <subcellularLocation>
        <location evidence="5">Cell membrane</location>
        <topology evidence="5">Peripheral membrane protein</topology>
        <orientation evidence="5">Cytoplasmic side</orientation>
    </subcellularLocation>
    <text evidence="5">Localizes to the Z ring in an FtsZ-dependent manner. Targeted to the membrane through a conserved C-terminal amphipathic helix.</text>
</comment>
<organism evidence="9 10">
    <name type="scientific">Helicobacter brantae</name>
    <dbReference type="NCBI Taxonomy" id="375927"/>
    <lineage>
        <taxon>Bacteria</taxon>
        <taxon>Pseudomonadati</taxon>
        <taxon>Campylobacterota</taxon>
        <taxon>Epsilonproteobacteria</taxon>
        <taxon>Campylobacterales</taxon>
        <taxon>Helicobacteraceae</taxon>
        <taxon>Helicobacter</taxon>
    </lineage>
</organism>
<dbReference type="InterPro" id="IPR050696">
    <property type="entry name" value="FtsA/MreB"/>
</dbReference>
<keyword evidence="1 5" id="KW-1003">Cell membrane</keyword>
<dbReference type="GO" id="GO:0009898">
    <property type="term" value="C:cytoplasmic side of plasma membrane"/>
    <property type="evidence" value="ECO:0007669"/>
    <property type="project" value="UniProtKB-UniRule"/>
</dbReference>
<evidence type="ECO:0000256" key="2">
    <source>
        <dbReference type="ARBA" id="ARBA00022618"/>
    </source>
</evidence>
<keyword evidence="10" id="KW-1185">Reference proteome</keyword>
<dbReference type="Gene3D" id="3.30.1490.110">
    <property type="match status" value="1"/>
</dbReference>
<dbReference type="OrthoDB" id="9810567at2"/>
<evidence type="ECO:0000313" key="9">
    <source>
        <dbReference type="EMBL" id="RDU71131.1"/>
    </source>
</evidence>
<dbReference type="GO" id="GO:0032153">
    <property type="term" value="C:cell division site"/>
    <property type="evidence" value="ECO:0007669"/>
    <property type="project" value="UniProtKB-UniRule"/>
</dbReference>
<dbReference type="InterPro" id="IPR043129">
    <property type="entry name" value="ATPase_NBD"/>
</dbReference>
<dbReference type="AlphaFoldDB" id="A0A3D8J2Z3"/>
<comment type="subunit">
    <text evidence="5">Self-interacts. Interacts with FtsZ.</text>
</comment>
<keyword evidence="4 5" id="KW-0131">Cell cycle</keyword>
<evidence type="ECO:0000256" key="4">
    <source>
        <dbReference type="ARBA" id="ARBA00023306"/>
    </source>
</evidence>
<dbReference type="PIRSF" id="PIRSF003101">
    <property type="entry name" value="FtsA"/>
    <property type="match status" value="1"/>
</dbReference>
<evidence type="ECO:0000256" key="5">
    <source>
        <dbReference type="HAMAP-Rule" id="MF_02033"/>
    </source>
</evidence>
<dbReference type="SUPFAM" id="SSF53067">
    <property type="entry name" value="Actin-like ATPase domain"/>
    <property type="match status" value="2"/>
</dbReference>
<feature type="domain" description="SHS2" evidence="8">
    <location>
        <begin position="5"/>
        <end position="191"/>
    </location>
</feature>
<dbReference type="GO" id="GO:0043093">
    <property type="term" value="P:FtsZ-dependent cytokinesis"/>
    <property type="evidence" value="ECO:0007669"/>
    <property type="project" value="UniProtKB-UniRule"/>
</dbReference>
<evidence type="ECO:0000256" key="7">
    <source>
        <dbReference type="SAM" id="MobiDB-lite"/>
    </source>
</evidence>
<dbReference type="Pfam" id="PF02491">
    <property type="entry name" value="SHS2_FTSA"/>
    <property type="match status" value="1"/>
</dbReference>
<feature type="compositionally biased region" description="Basic and acidic residues" evidence="7">
    <location>
        <begin position="400"/>
        <end position="418"/>
    </location>
</feature>
<gene>
    <name evidence="5 9" type="primary">ftsA</name>
    <name evidence="9" type="ORF">CQA58_03185</name>
</gene>
<dbReference type="PANTHER" id="PTHR32432:SF4">
    <property type="entry name" value="CELL DIVISION PROTEIN FTSA"/>
    <property type="match status" value="1"/>
</dbReference>
<protein>
    <recommendedName>
        <fullName evidence="5 6">Cell division protein FtsA</fullName>
    </recommendedName>
</protein>